<dbReference type="EMBL" id="LT605205">
    <property type="protein sequence ID" value="SCD19213.1"/>
    <property type="molecule type" value="Genomic_DNA"/>
</dbReference>
<sequence>MKHLKVRQLAPQKIRIKEETRHFYNGLFIDLGELVIFSINVIKQFFRPPFEHKELIKQGFLLGNKSFALVSVTGFIMGLVLTMQMNPVLADFGAQTLLPSAISVAMVRELGPVITGLICAGKMSSGIGAEIAAMRVTEQIDAMEVSGTNPLGFVVATRVLATTVTVPLLVIFADAFSFFGAFLAVNVFEDTSSTLFIDRAFAMLGFRDLIPATIKTVFFGFFIGLIGCYRGYNAGIGTESVGSAANSAVVVASLTIFVIDLIFVLITNIL</sequence>
<reference evidence="2 3" key="1">
    <citation type="submission" date="2016-08" db="EMBL/GenBank/DDBJ databases">
        <authorList>
            <person name="Seilhamer J.J."/>
        </authorList>
    </citation>
    <scope>NUCLEOTIDE SEQUENCE [LARGE SCALE GENOMIC DNA]</scope>
    <source>
        <strain evidence="2">M3/6</strain>
    </source>
</reference>
<dbReference type="RefSeq" id="WP_083710886.1">
    <property type="nucleotide sequence ID" value="NZ_LT605205.1"/>
</dbReference>
<dbReference type="KEGG" id="psac:PSM36_0379"/>
<name>A0A1R3SS94_9BACT</name>
<feature type="transmembrane region" description="Helical" evidence="1">
    <location>
        <begin position="168"/>
        <end position="188"/>
    </location>
</feature>
<evidence type="ECO:0000313" key="2">
    <source>
        <dbReference type="EMBL" id="SCD19213.1"/>
    </source>
</evidence>
<proteinExistence type="predicted"/>
<evidence type="ECO:0000313" key="3">
    <source>
        <dbReference type="Proteomes" id="UP000187464"/>
    </source>
</evidence>
<evidence type="ECO:0000256" key="1">
    <source>
        <dbReference type="SAM" id="Phobius"/>
    </source>
</evidence>
<dbReference type="STRING" id="1642647.PSM36_0379"/>
<feature type="transmembrane region" description="Helical" evidence="1">
    <location>
        <begin position="23"/>
        <end position="42"/>
    </location>
</feature>
<organism evidence="2 3">
    <name type="scientific">Proteiniphilum saccharofermentans</name>
    <dbReference type="NCBI Taxonomy" id="1642647"/>
    <lineage>
        <taxon>Bacteria</taxon>
        <taxon>Pseudomonadati</taxon>
        <taxon>Bacteroidota</taxon>
        <taxon>Bacteroidia</taxon>
        <taxon>Bacteroidales</taxon>
        <taxon>Dysgonomonadaceae</taxon>
        <taxon>Proteiniphilum</taxon>
    </lineage>
</organism>
<gene>
    <name evidence="2" type="ORF">PSM36_0379</name>
</gene>
<dbReference type="GO" id="GO:0043190">
    <property type="term" value="C:ATP-binding cassette (ABC) transporter complex"/>
    <property type="evidence" value="ECO:0007669"/>
    <property type="project" value="InterPro"/>
</dbReference>
<protein>
    <submittedName>
        <fullName evidence="2">ABC-type transporter</fullName>
    </submittedName>
</protein>
<dbReference type="InterPro" id="IPR030802">
    <property type="entry name" value="Permease_MalE"/>
</dbReference>
<feature type="transmembrane region" description="Helical" evidence="1">
    <location>
        <begin position="244"/>
        <end position="266"/>
    </location>
</feature>
<keyword evidence="1" id="KW-1133">Transmembrane helix</keyword>
<dbReference type="Proteomes" id="UP000187464">
    <property type="component" value="Chromosome I"/>
</dbReference>
<keyword evidence="1" id="KW-0472">Membrane</keyword>
<feature type="transmembrane region" description="Helical" evidence="1">
    <location>
        <begin position="209"/>
        <end position="232"/>
    </location>
</feature>
<keyword evidence="1" id="KW-0812">Transmembrane</keyword>
<dbReference type="GO" id="GO:0005548">
    <property type="term" value="F:phospholipid transporter activity"/>
    <property type="evidence" value="ECO:0007669"/>
    <property type="project" value="TreeGrafter"/>
</dbReference>
<feature type="transmembrane region" description="Helical" evidence="1">
    <location>
        <begin position="62"/>
        <end position="81"/>
    </location>
</feature>
<dbReference type="Pfam" id="PF02405">
    <property type="entry name" value="MlaE"/>
    <property type="match status" value="1"/>
</dbReference>
<keyword evidence="3" id="KW-1185">Reference proteome</keyword>
<dbReference type="AlphaFoldDB" id="A0A1R3SS94"/>
<dbReference type="PANTHER" id="PTHR30188">
    <property type="entry name" value="ABC TRANSPORTER PERMEASE PROTEIN-RELATED"/>
    <property type="match status" value="1"/>
</dbReference>
<accession>A0A1R3SS94</accession>